<dbReference type="EMBL" id="CP040017">
    <property type="protein sequence ID" value="QCP09681.1"/>
    <property type="molecule type" value="Genomic_DNA"/>
</dbReference>
<accession>A0A4V1ED33</accession>
<organism evidence="2 5">
    <name type="scientific">Pseudoduganella umbonata</name>
    <dbReference type="NCBI Taxonomy" id="864828"/>
    <lineage>
        <taxon>Bacteria</taxon>
        <taxon>Pseudomonadati</taxon>
        <taxon>Pseudomonadota</taxon>
        <taxon>Betaproteobacteria</taxon>
        <taxon>Burkholderiales</taxon>
        <taxon>Oxalobacteraceae</taxon>
        <taxon>Telluria group</taxon>
        <taxon>Pseudoduganella</taxon>
    </lineage>
</organism>
<reference evidence="3 4" key="1">
    <citation type="submission" date="2019-05" db="EMBL/GenBank/DDBJ databases">
        <title>Draft Genome Sequences of Six Type Strains of the Genus Massilia.</title>
        <authorList>
            <person name="Miess H."/>
            <person name="Frediansyhah A."/>
            <person name="Gross H."/>
        </authorList>
    </citation>
    <scope>NUCLEOTIDE SEQUENCE [LARGE SCALE GENOMIC DNA]</scope>
    <source>
        <strain evidence="3 4">DSMZ 26121</strain>
    </source>
</reference>
<dbReference type="Gene3D" id="1.10.287.950">
    <property type="entry name" value="Methyl-accepting chemotaxis protein"/>
    <property type="match status" value="1"/>
</dbReference>
<gene>
    <name evidence="3" type="ORF">FCL38_04030</name>
    <name evidence="2" type="ORF">FHS02_000404</name>
</gene>
<evidence type="ECO:0000313" key="4">
    <source>
        <dbReference type="Proteomes" id="UP000298763"/>
    </source>
</evidence>
<reference evidence="2 5" key="2">
    <citation type="submission" date="2020-08" db="EMBL/GenBank/DDBJ databases">
        <title>Genomic Encyclopedia of Type Strains, Phase III (KMG-III): the genomes of soil and plant-associated and newly described type strains.</title>
        <authorList>
            <person name="Whitman W."/>
        </authorList>
    </citation>
    <scope>NUCLEOTIDE SEQUENCE [LARGE SCALE GENOMIC DNA]</scope>
    <source>
        <strain evidence="2 5">CECT 7753</strain>
    </source>
</reference>
<protein>
    <submittedName>
        <fullName evidence="2">Methyl-accepting chemotaxis protein</fullName>
    </submittedName>
</protein>
<evidence type="ECO:0000313" key="5">
    <source>
        <dbReference type="Proteomes" id="UP000584325"/>
    </source>
</evidence>
<dbReference type="RefSeq" id="WP_137312568.1">
    <property type="nucleotide sequence ID" value="NZ_CP040017.1"/>
</dbReference>
<proteinExistence type="predicted"/>
<feature type="coiled-coil region" evidence="1">
    <location>
        <begin position="46"/>
        <end position="123"/>
    </location>
</feature>
<keyword evidence="4" id="KW-1185">Reference proteome</keyword>
<sequence length="226" mass="23213">MHAPVEPAPGAGAGPDLPALVAQLHAIDAQIARLEAGAQDEAAAQLASVLDSIDEIEQMLDDLQQARTQWQEALAETAGQIETLVEELQQEFAAAQDSAAAQADNAEAASQALEDAVQERLAQLVDDAAGLSKAAEQSFGEAMRGVSAGTEELGDAAAAQRLEQVRAAGSEVFEKLNGTLDGIESAGVGAAADVIDVLDDITRQIDDIVQVITGIRPALDAVAAIA</sequence>
<evidence type="ECO:0000313" key="3">
    <source>
        <dbReference type="EMBL" id="QCP09681.1"/>
    </source>
</evidence>
<dbReference type="SUPFAM" id="SSF58113">
    <property type="entry name" value="Apolipoprotein A-I"/>
    <property type="match status" value="1"/>
</dbReference>
<dbReference type="Proteomes" id="UP000584325">
    <property type="component" value="Unassembled WGS sequence"/>
</dbReference>
<keyword evidence="1" id="KW-0175">Coiled coil</keyword>
<name>A0A4V1ED33_9BURK</name>
<evidence type="ECO:0000256" key="1">
    <source>
        <dbReference type="SAM" id="Coils"/>
    </source>
</evidence>
<dbReference type="Proteomes" id="UP000298763">
    <property type="component" value="Chromosome"/>
</dbReference>
<dbReference type="EMBL" id="JACHXS010000001">
    <property type="protein sequence ID" value="MBB3219617.1"/>
    <property type="molecule type" value="Genomic_DNA"/>
</dbReference>
<dbReference type="AlphaFoldDB" id="A0A4V1ED33"/>
<evidence type="ECO:0000313" key="2">
    <source>
        <dbReference type="EMBL" id="MBB3219617.1"/>
    </source>
</evidence>